<dbReference type="FunFam" id="2.60.40.10:FF:000049">
    <property type="entry name" value="Leukocyte immunoglobulin-like receptor subfamily B member 1"/>
    <property type="match status" value="4"/>
</dbReference>
<dbReference type="InterPro" id="IPR050412">
    <property type="entry name" value="Ig-like_Receptors_ImmuneReg"/>
</dbReference>
<evidence type="ECO:0000256" key="12">
    <source>
        <dbReference type="ARBA" id="ARBA00023319"/>
    </source>
</evidence>
<dbReference type="GeneID" id="103680313"/>
<evidence type="ECO:0000313" key="17">
    <source>
        <dbReference type="Proteomes" id="UP000261680"/>
    </source>
</evidence>
<evidence type="ECO:0000256" key="13">
    <source>
        <dbReference type="ARBA" id="ARBA00040484"/>
    </source>
</evidence>
<keyword evidence="7" id="KW-1133">Transmembrane helix</keyword>
<dbReference type="InterPro" id="IPR036179">
    <property type="entry name" value="Ig-like_dom_sf"/>
</dbReference>
<reference evidence="18" key="1">
    <citation type="submission" date="2025-08" db="UniProtKB">
        <authorList>
            <consortium name="RefSeq"/>
        </authorList>
    </citation>
    <scope>IDENTIFICATION</scope>
    <source>
        <tissue evidence="18">Whole blood</tissue>
    </source>
</reference>
<feature type="domain" description="Immunoglobulin" evidence="16">
    <location>
        <begin position="33"/>
        <end position="118"/>
    </location>
</feature>
<dbReference type="SMART" id="SM00409">
    <property type="entry name" value="IG"/>
    <property type="match status" value="4"/>
</dbReference>
<gene>
    <name evidence="18" type="primary">LOC103680313</name>
</gene>
<dbReference type="CDD" id="cd05751">
    <property type="entry name" value="IgC2_D1_LILR_KIR_like"/>
    <property type="match status" value="1"/>
</dbReference>
<evidence type="ECO:0000256" key="8">
    <source>
        <dbReference type="ARBA" id="ARBA00023136"/>
    </source>
</evidence>
<evidence type="ECO:0000256" key="6">
    <source>
        <dbReference type="ARBA" id="ARBA00022737"/>
    </source>
</evidence>
<dbReference type="InterPro" id="IPR013783">
    <property type="entry name" value="Ig-like_fold"/>
</dbReference>
<evidence type="ECO:0000256" key="9">
    <source>
        <dbReference type="ARBA" id="ARBA00023157"/>
    </source>
</evidence>
<dbReference type="Pfam" id="PF00047">
    <property type="entry name" value="ig"/>
    <property type="match status" value="1"/>
</dbReference>
<protein>
    <recommendedName>
        <fullName evidence="13">Natural cytotoxicity triggering receptor 1</fullName>
    </recommendedName>
    <alternativeName>
        <fullName evidence="14">Natural killer cell p46-related protein</fullName>
    </alternativeName>
</protein>
<dbReference type="AlphaFoldDB" id="A0A8M1G3X8"/>
<evidence type="ECO:0000256" key="7">
    <source>
        <dbReference type="ARBA" id="ARBA00022989"/>
    </source>
</evidence>
<dbReference type="OrthoDB" id="6151406at2759"/>
<accession>A0A8M1G3X8</accession>
<dbReference type="InterPro" id="IPR003599">
    <property type="entry name" value="Ig_sub"/>
</dbReference>
<keyword evidence="6" id="KW-0677">Repeat</keyword>
<keyword evidence="12" id="KW-0393">Immunoglobulin domain</keyword>
<dbReference type="SUPFAM" id="SSF48726">
    <property type="entry name" value="Immunoglobulin"/>
    <property type="match status" value="4"/>
</dbReference>
<organism evidence="17 18">
    <name type="scientific">Ursus maritimus</name>
    <name type="common">Polar bear</name>
    <name type="synonym">Thalarctos maritimus</name>
    <dbReference type="NCBI Taxonomy" id="29073"/>
    <lineage>
        <taxon>Eukaryota</taxon>
        <taxon>Metazoa</taxon>
        <taxon>Chordata</taxon>
        <taxon>Craniata</taxon>
        <taxon>Vertebrata</taxon>
        <taxon>Euteleostomi</taxon>
        <taxon>Mammalia</taxon>
        <taxon>Eutheria</taxon>
        <taxon>Laurasiatheria</taxon>
        <taxon>Carnivora</taxon>
        <taxon>Caniformia</taxon>
        <taxon>Ursidae</taxon>
        <taxon>Ursus</taxon>
    </lineage>
</organism>
<dbReference type="CDD" id="cd05711">
    <property type="entry name" value="IgC2_D2_LILR_KIR_like"/>
    <property type="match status" value="1"/>
</dbReference>
<dbReference type="GO" id="GO:0005886">
    <property type="term" value="C:plasma membrane"/>
    <property type="evidence" value="ECO:0007669"/>
    <property type="project" value="UniProtKB-SubCell"/>
</dbReference>
<dbReference type="KEGG" id="umr:103680313"/>
<evidence type="ECO:0000256" key="11">
    <source>
        <dbReference type="ARBA" id="ARBA00023180"/>
    </source>
</evidence>
<dbReference type="Gene3D" id="2.60.40.10">
    <property type="entry name" value="Immunoglobulins"/>
    <property type="match status" value="4"/>
</dbReference>
<comment type="similarity">
    <text evidence="2">Belongs to the natural cytotoxicity receptor (NCR) family.</text>
</comment>
<keyword evidence="11" id="KW-0325">Glycoprotein</keyword>
<dbReference type="Proteomes" id="UP000261680">
    <property type="component" value="Unplaced"/>
</dbReference>
<evidence type="ECO:0000256" key="2">
    <source>
        <dbReference type="ARBA" id="ARBA00006531"/>
    </source>
</evidence>
<feature type="chain" id="PRO_5035472774" description="Natural cytotoxicity triggering receptor 1" evidence="15">
    <location>
        <begin position="22"/>
        <end position="621"/>
    </location>
</feature>
<keyword evidence="3" id="KW-1003">Cell membrane</keyword>
<evidence type="ECO:0000256" key="4">
    <source>
        <dbReference type="ARBA" id="ARBA00022692"/>
    </source>
</evidence>
<name>A0A8M1G3X8_URSMA</name>
<dbReference type="Pfam" id="PF13895">
    <property type="entry name" value="Ig_2"/>
    <property type="match status" value="1"/>
</dbReference>
<evidence type="ECO:0000256" key="14">
    <source>
        <dbReference type="ARBA" id="ARBA00041225"/>
    </source>
</evidence>
<evidence type="ECO:0000256" key="3">
    <source>
        <dbReference type="ARBA" id="ARBA00022475"/>
    </source>
</evidence>
<evidence type="ECO:0000256" key="1">
    <source>
        <dbReference type="ARBA" id="ARBA00004251"/>
    </source>
</evidence>
<keyword evidence="9" id="KW-1015">Disulfide bond</keyword>
<feature type="domain" description="Immunoglobulin" evidence="16">
    <location>
        <begin position="443"/>
        <end position="525"/>
    </location>
</feature>
<dbReference type="RefSeq" id="XP_040490328.1">
    <property type="nucleotide sequence ID" value="XM_040634394.1"/>
</dbReference>
<keyword evidence="17" id="KW-1185">Reference proteome</keyword>
<keyword evidence="8" id="KW-0472">Membrane</keyword>
<evidence type="ECO:0000259" key="16">
    <source>
        <dbReference type="SMART" id="SM00409"/>
    </source>
</evidence>
<dbReference type="PANTHER" id="PTHR11738">
    <property type="entry name" value="MHC CLASS I NK CELL RECEPTOR"/>
    <property type="match status" value="1"/>
</dbReference>
<proteinExistence type="inferred from homology"/>
<keyword evidence="4" id="KW-0812">Transmembrane</keyword>
<dbReference type="PANTHER" id="PTHR11738:SF14">
    <property type="entry name" value="NATURAL CYTOTOXICITY TRIGGERING RECEPTOR 1"/>
    <property type="match status" value="1"/>
</dbReference>
<keyword evidence="5 15" id="KW-0732">Signal</keyword>
<dbReference type="InterPro" id="IPR013151">
    <property type="entry name" value="Immunoglobulin_dom"/>
</dbReference>
<evidence type="ECO:0000256" key="10">
    <source>
        <dbReference type="ARBA" id="ARBA00023170"/>
    </source>
</evidence>
<feature type="domain" description="Immunoglobulin" evidence="16">
    <location>
        <begin position="129"/>
        <end position="214"/>
    </location>
</feature>
<comment type="subcellular location">
    <subcellularLocation>
        <location evidence="1">Cell membrane</location>
        <topology evidence="1">Single-pass type I membrane protein</topology>
    </subcellularLocation>
</comment>
<dbReference type="CDD" id="cd16843">
    <property type="entry name" value="IgC2_D1_D2_LILR_KIR_like"/>
    <property type="match status" value="1"/>
</dbReference>
<evidence type="ECO:0000313" key="18">
    <source>
        <dbReference type="RefSeq" id="XP_040490328.1"/>
    </source>
</evidence>
<keyword evidence="10" id="KW-0675">Receptor</keyword>
<sequence length="621" mass="69695">MDLRDITLLCFVLCLSQKIRAQEGDFPIPIVSATPGSAIPWNESVKILCWGTPESYLYQLEIWGNSTFEVVEKKLGFQKEAEFLIEHMNPNTAGRYQCRYRKRDRWSECSKALELVVTGFYSKPGLSTDQGVEVLRGETVSLQCTSAHVPFDRFSLTKEGGATVSQSQSGGHQGSFVLGPVNQSFSGNYRCYGWYHSSPYVWSAPSDALGLVVTDTTTQDYTTGNLIRMCVAGLVLVALLAILVENWHSHRAPNKEDWPDFPELSWSKQKCQTFSVKAPWRLVLASPTTSCASSWPAGLRLHPAAPHSPGRISAMTSTLPAQLYLGLLLSQTVGAQKEILSKPIIWAKPDFMIPKGTRVSILCQGTPEAVEYQLYFEGHLSAQRSPKQLGRRNIAMFHIPAMTPHTAGQYKCVYRRKKFWSEPSDPLDLVVTEMYDTPTLSVHPGPEVPSGKNVTFYCRLGTATSTFFLLKEGRSSRPQHRYGNTQVEFPMGPVTTAHRGTYRCFGSYNNYAWSFPSEPVKLLVTEDVGDTSLAPTEHTSFSDLWDLDLLTTEAEFQQDLAVWDHTAQNLLRMGLAFLVLVALMCLLAEDCLWRKRNQEKANGASSQECRRRFRTQRRLDK</sequence>
<feature type="signal peptide" evidence="15">
    <location>
        <begin position="1"/>
        <end position="21"/>
    </location>
</feature>
<evidence type="ECO:0000256" key="5">
    <source>
        <dbReference type="ARBA" id="ARBA00022729"/>
    </source>
</evidence>
<feature type="domain" description="Immunoglobulin" evidence="16">
    <location>
        <begin position="348"/>
        <end position="432"/>
    </location>
</feature>
<dbReference type="GO" id="GO:0002764">
    <property type="term" value="P:immune response-regulating signaling pathway"/>
    <property type="evidence" value="ECO:0007669"/>
    <property type="project" value="TreeGrafter"/>
</dbReference>
<evidence type="ECO:0000256" key="15">
    <source>
        <dbReference type="SAM" id="SignalP"/>
    </source>
</evidence>